<dbReference type="EC" id="2.7.1.15" evidence="9"/>
<dbReference type="PANTHER" id="PTHR10584">
    <property type="entry name" value="SUGAR KINASE"/>
    <property type="match status" value="1"/>
</dbReference>
<dbReference type="InterPro" id="IPR011611">
    <property type="entry name" value="PfkB_dom"/>
</dbReference>
<accession>A0AB39VZ93</accession>
<dbReference type="GO" id="GO:0005829">
    <property type="term" value="C:cytosol"/>
    <property type="evidence" value="ECO:0007669"/>
    <property type="project" value="TreeGrafter"/>
</dbReference>
<feature type="binding site" evidence="9">
    <location>
        <begin position="10"/>
        <end position="12"/>
    </location>
    <ligand>
        <name>substrate</name>
    </ligand>
</feature>
<dbReference type="PANTHER" id="PTHR10584:SF166">
    <property type="entry name" value="RIBOKINASE"/>
    <property type="match status" value="1"/>
</dbReference>
<keyword evidence="3 9" id="KW-0547">Nucleotide-binding</keyword>
<keyword evidence="2 9" id="KW-0479">Metal-binding</keyword>
<comment type="function">
    <text evidence="9">Catalyzes the phosphorylation of ribose at O-5 in a reaction requiring ATP and magnesium. The resulting D-ribose-5-phosphate can then be used either for sythesis of nucleotides, histidine, and tryptophan, or as a component of the pentose phosphate pathway.</text>
</comment>
<keyword evidence="1 9" id="KW-0808">Transferase</keyword>
<feature type="binding site" evidence="9">
    <location>
        <position position="282"/>
    </location>
    <ligand>
        <name>K(+)</name>
        <dbReference type="ChEBI" id="CHEBI:29103"/>
    </ligand>
</feature>
<keyword evidence="6 9" id="KW-0460">Magnesium</keyword>
<dbReference type="GO" id="GO:0019303">
    <property type="term" value="P:D-ribose catabolic process"/>
    <property type="evidence" value="ECO:0007669"/>
    <property type="project" value="UniProtKB-UniRule"/>
</dbReference>
<evidence type="ECO:0000256" key="9">
    <source>
        <dbReference type="HAMAP-Rule" id="MF_01987"/>
    </source>
</evidence>
<feature type="binding site" evidence="9">
    <location>
        <position position="277"/>
    </location>
    <ligand>
        <name>K(+)</name>
        <dbReference type="ChEBI" id="CHEBI:29103"/>
    </ligand>
</feature>
<dbReference type="PRINTS" id="PR00990">
    <property type="entry name" value="RIBOKINASE"/>
</dbReference>
<evidence type="ECO:0000259" key="10">
    <source>
        <dbReference type="Pfam" id="PF00294"/>
    </source>
</evidence>
<comment type="pathway">
    <text evidence="9">Carbohydrate metabolism; D-ribose degradation; D-ribose 5-phosphate from beta-D-ribopyranose: step 2/2.</text>
</comment>
<feature type="active site" description="Proton acceptor" evidence="9">
    <location>
        <position position="245"/>
    </location>
</feature>
<feature type="domain" description="Carbohydrate kinase PfkB" evidence="10">
    <location>
        <begin position="10"/>
        <end position="289"/>
    </location>
</feature>
<feature type="binding site" evidence="9">
    <location>
        <position position="241"/>
    </location>
    <ligand>
        <name>K(+)</name>
        <dbReference type="ChEBI" id="CHEBI:29103"/>
    </ligand>
</feature>
<dbReference type="HAMAP" id="MF_01987">
    <property type="entry name" value="Ribokinase"/>
    <property type="match status" value="1"/>
</dbReference>
<gene>
    <name evidence="9" type="primary">rbsK</name>
    <name evidence="11" type="ORF">AB3G37_11050</name>
</gene>
<keyword evidence="8 9" id="KW-0119">Carbohydrate metabolism</keyword>
<feature type="binding site" evidence="9">
    <location>
        <position position="239"/>
    </location>
    <ligand>
        <name>K(+)</name>
        <dbReference type="ChEBI" id="CHEBI:29103"/>
    </ligand>
</feature>
<evidence type="ECO:0000256" key="7">
    <source>
        <dbReference type="ARBA" id="ARBA00022958"/>
    </source>
</evidence>
<comment type="similarity">
    <text evidence="9">Belongs to the carbohydrate kinase PfkB family. Ribokinase subfamily.</text>
</comment>
<protein>
    <recommendedName>
        <fullName evidence="9">Ribokinase</fullName>
        <shortName evidence="9">RK</shortName>
        <ecNumber evidence="9">2.7.1.15</ecNumber>
    </recommendedName>
</protein>
<evidence type="ECO:0000256" key="8">
    <source>
        <dbReference type="ARBA" id="ARBA00023277"/>
    </source>
</evidence>
<comment type="activity regulation">
    <text evidence="9">Activated by a monovalent cation that binds near, but not in, the active site. The most likely occupant of the site in vivo is potassium. Ion binding induces a conformational change that may alter substrate affinity.</text>
</comment>
<feature type="binding site" evidence="9">
    <location>
        <position position="182"/>
    </location>
    <ligand>
        <name>ATP</name>
        <dbReference type="ChEBI" id="CHEBI:30616"/>
    </ligand>
</feature>
<evidence type="ECO:0000256" key="2">
    <source>
        <dbReference type="ARBA" id="ARBA00022723"/>
    </source>
</evidence>
<name>A0AB39VZ93_9GAMM</name>
<dbReference type="GO" id="GO:0004747">
    <property type="term" value="F:ribokinase activity"/>
    <property type="evidence" value="ECO:0007669"/>
    <property type="project" value="UniProtKB-UniRule"/>
</dbReference>
<reference evidence="11" key="1">
    <citation type="submission" date="2024-07" db="EMBL/GenBank/DDBJ databases">
        <authorList>
            <person name="Biller S.J."/>
        </authorList>
    </citation>
    <scope>NUCLEOTIDE SEQUENCE</scope>
    <source>
        <strain evidence="11">WC2420</strain>
    </source>
</reference>
<evidence type="ECO:0000313" key="11">
    <source>
        <dbReference type="EMBL" id="XDU74572.1"/>
    </source>
</evidence>
<feature type="binding site" evidence="9">
    <location>
        <begin position="213"/>
        <end position="218"/>
    </location>
    <ligand>
        <name>ATP</name>
        <dbReference type="ChEBI" id="CHEBI:30616"/>
    </ligand>
</feature>
<feature type="binding site" evidence="9">
    <location>
        <begin position="244"/>
        <end position="245"/>
    </location>
    <ligand>
        <name>ATP</name>
        <dbReference type="ChEBI" id="CHEBI:30616"/>
    </ligand>
</feature>
<evidence type="ECO:0000256" key="4">
    <source>
        <dbReference type="ARBA" id="ARBA00022777"/>
    </source>
</evidence>
<feature type="binding site" evidence="9">
    <location>
        <begin position="38"/>
        <end position="42"/>
    </location>
    <ligand>
        <name>substrate</name>
    </ligand>
</feature>
<sequence length="298" mass="31708">MQVFVVGNISVDETYLINELPDKGASIHGIKTHQDLGGKGANQAIILSRCAIKTTLIAAIGNDSHGHWCKEIINHEPLTLLPKKPGDCRTDTSLILNCADGDNANITTTTAANYLHLDDIQQAFLLSAPEDVVLQQGNFSFEKTAAVFTLAREKKLTTVFNPSPVKPAFTQLLPLVDVLVVNQLEAQLLGAAEDIPLAAANLLNAGVKQVIVTLGAQGSMLLDAQGMHQVPAESVTVTDTTGAGDTFLAVMLACAIQRESHITPDDLRRAARASAITISRTGTLSAFPTQSELAEILR</sequence>
<keyword evidence="9" id="KW-0963">Cytoplasm</keyword>
<keyword evidence="5 9" id="KW-0067">ATP-binding</keyword>
<proteinExistence type="inferred from homology"/>
<dbReference type="InterPro" id="IPR029056">
    <property type="entry name" value="Ribokinase-like"/>
</dbReference>
<dbReference type="GO" id="GO:0005524">
    <property type="term" value="F:ATP binding"/>
    <property type="evidence" value="ECO:0007669"/>
    <property type="project" value="UniProtKB-UniRule"/>
</dbReference>
<evidence type="ECO:0000256" key="3">
    <source>
        <dbReference type="ARBA" id="ARBA00022741"/>
    </source>
</evidence>
<dbReference type="InterPro" id="IPR002139">
    <property type="entry name" value="Ribo/fructo_kinase"/>
</dbReference>
<dbReference type="RefSeq" id="WP_369790715.1">
    <property type="nucleotide sequence ID" value="NZ_CP165628.1"/>
</dbReference>
<keyword evidence="4 9" id="KW-0418">Kinase</keyword>
<comment type="subcellular location">
    <subcellularLocation>
        <location evidence="9">Cytoplasm</location>
    </subcellularLocation>
</comment>
<comment type="catalytic activity">
    <reaction evidence="9">
        <text>D-ribose + ATP = D-ribose 5-phosphate + ADP + H(+)</text>
        <dbReference type="Rhea" id="RHEA:13697"/>
        <dbReference type="ChEBI" id="CHEBI:15378"/>
        <dbReference type="ChEBI" id="CHEBI:30616"/>
        <dbReference type="ChEBI" id="CHEBI:47013"/>
        <dbReference type="ChEBI" id="CHEBI:78346"/>
        <dbReference type="ChEBI" id="CHEBI:456216"/>
        <dbReference type="EC" id="2.7.1.15"/>
    </reaction>
</comment>
<feature type="binding site" evidence="9">
    <location>
        <position position="280"/>
    </location>
    <ligand>
        <name>K(+)</name>
        <dbReference type="ChEBI" id="CHEBI:29103"/>
    </ligand>
</feature>
<dbReference type="EMBL" id="CP165628">
    <property type="protein sequence ID" value="XDU74572.1"/>
    <property type="molecule type" value="Genomic_DNA"/>
</dbReference>
<dbReference type="SUPFAM" id="SSF53613">
    <property type="entry name" value="Ribokinase-like"/>
    <property type="match status" value="1"/>
</dbReference>
<evidence type="ECO:0000256" key="5">
    <source>
        <dbReference type="ARBA" id="ARBA00022840"/>
    </source>
</evidence>
<feature type="binding site" evidence="9">
    <location>
        <position position="245"/>
    </location>
    <ligand>
        <name>substrate</name>
    </ligand>
</feature>
<evidence type="ECO:0000256" key="6">
    <source>
        <dbReference type="ARBA" id="ARBA00022842"/>
    </source>
</evidence>
<dbReference type="GO" id="GO:0046872">
    <property type="term" value="F:metal ion binding"/>
    <property type="evidence" value="ECO:0007669"/>
    <property type="project" value="UniProtKB-KW"/>
</dbReference>
<dbReference type="Gene3D" id="3.40.1190.20">
    <property type="match status" value="1"/>
</dbReference>
<organism evidence="11">
    <name type="scientific">Rouxiella sp. WC2420</name>
    <dbReference type="NCBI Taxonomy" id="3234145"/>
    <lineage>
        <taxon>Bacteria</taxon>
        <taxon>Pseudomonadati</taxon>
        <taxon>Pseudomonadota</taxon>
        <taxon>Gammaproteobacteria</taxon>
        <taxon>Enterobacterales</taxon>
        <taxon>Yersiniaceae</taxon>
        <taxon>Rouxiella</taxon>
    </lineage>
</organism>
<evidence type="ECO:0000256" key="1">
    <source>
        <dbReference type="ARBA" id="ARBA00022679"/>
    </source>
</evidence>
<keyword evidence="7 9" id="KW-0630">Potassium</keyword>
<comment type="cofactor">
    <cofactor evidence="9">
        <name>Mg(2+)</name>
        <dbReference type="ChEBI" id="CHEBI:18420"/>
    </cofactor>
    <text evidence="9">Requires a divalent cation, most likely magnesium in vivo, as an electrophilic catalyst to aid phosphoryl group transfer. It is the chelate of the metal and the nucleotide that is the actual substrate.</text>
</comment>
<dbReference type="InterPro" id="IPR011877">
    <property type="entry name" value="Ribokinase"/>
</dbReference>
<comment type="subunit">
    <text evidence="9">Homodimer.</text>
</comment>
<comment type="caution">
    <text evidence="9">Lacks conserved residue(s) required for the propagation of feature annotation.</text>
</comment>
<dbReference type="AlphaFoldDB" id="A0AB39VZ93"/>
<dbReference type="Pfam" id="PF00294">
    <property type="entry name" value="PfkB"/>
    <property type="match status" value="1"/>
</dbReference>